<reference evidence="1 2" key="1">
    <citation type="submission" date="2018-11" db="EMBL/GenBank/DDBJ databases">
        <authorList>
            <consortium name="Pathogen Informatics"/>
        </authorList>
    </citation>
    <scope>NUCLEOTIDE SEQUENCE [LARGE SCALE GENOMIC DNA]</scope>
    <source>
        <strain evidence="1 2">Zambia</strain>
    </source>
</reference>
<dbReference type="EMBL" id="UZAI01000840">
    <property type="protein sequence ID" value="VDO56914.1"/>
    <property type="molecule type" value="Genomic_DNA"/>
</dbReference>
<organism evidence="1 2">
    <name type="scientific">Schistosoma margrebowiei</name>
    <dbReference type="NCBI Taxonomy" id="48269"/>
    <lineage>
        <taxon>Eukaryota</taxon>
        <taxon>Metazoa</taxon>
        <taxon>Spiralia</taxon>
        <taxon>Lophotrochozoa</taxon>
        <taxon>Platyhelminthes</taxon>
        <taxon>Trematoda</taxon>
        <taxon>Digenea</taxon>
        <taxon>Strigeidida</taxon>
        <taxon>Schistosomatoidea</taxon>
        <taxon>Schistosomatidae</taxon>
        <taxon>Schistosoma</taxon>
    </lineage>
</organism>
<dbReference type="Proteomes" id="UP000277204">
    <property type="component" value="Unassembled WGS sequence"/>
</dbReference>
<name>A0A183LGY1_9TREM</name>
<protein>
    <submittedName>
        <fullName evidence="1">Uncharacterized protein</fullName>
    </submittedName>
</protein>
<evidence type="ECO:0000313" key="2">
    <source>
        <dbReference type="Proteomes" id="UP000277204"/>
    </source>
</evidence>
<evidence type="ECO:0000313" key="1">
    <source>
        <dbReference type="EMBL" id="VDO56914.1"/>
    </source>
</evidence>
<accession>A0A183LGY1</accession>
<sequence>MIYSMEKELLLESNRKGIKEVITSTCHEVLGHKKHRHKEWITADILDMIQGRRNKKTAINTSRTRAEKAKAQVEYKEVNRQVEKSIKTYLCGRFSNDGGKGLKRRKHETTV</sequence>
<proteinExistence type="predicted"/>
<gene>
    <name evidence="1" type="ORF">SMRZ_LOCUS3056</name>
</gene>
<keyword evidence="2" id="KW-1185">Reference proteome</keyword>
<dbReference type="AlphaFoldDB" id="A0A183LGY1"/>